<proteinExistence type="predicted"/>
<gene>
    <name evidence="2" type="ORF">TDUB1175_LOCUS14481</name>
</gene>
<keyword evidence="1" id="KW-1133">Transmembrane helix</keyword>
<evidence type="ECO:0000313" key="2">
    <source>
        <dbReference type="EMBL" id="CAD8315689.1"/>
    </source>
</evidence>
<organism evidence="2">
    <name type="scientific">Pseudictyota dubia</name>
    <dbReference type="NCBI Taxonomy" id="2749911"/>
    <lineage>
        <taxon>Eukaryota</taxon>
        <taxon>Sar</taxon>
        <taxon>Stramenopiles</taxon>
        <taxon>Ochrophyta</taxon>
        <taxon>Bacillariophyta</taxon>
        <taxon>Mediophyceae</taxon>
        <taxon>Biddulphiophycidae</taxon>
        <taxon>Eupodiscales</taxon>
        <taxon>Odontellaceae</taxon>
        <taxon>Pseudictyota</taxon>
    </lineage>
</organism>
<dbReference type="EMBL" id="HBED01029056">
    <property type="protein sequence ID" value="CAD8315689.1"/>
    <property type="molecule type" value="Transcribed_RNA"/>
</dbReference>
<reference evidence="2" key="1">
    <citation type="submission" date="2021-01" db="EMBL/GenBank/DDBJ databases">
        <authorList>
            <person name="Corre E."/>
            <person name="Pelletier E."/>
            <person name="Niang G."/>
            <person name="Scheremetjew M."/>
            <person name="Finn R."/>
            <person name="Kale V."/>
            <person name="Holt S."/>
            <person name="Cochrane G."/>
            <person name="Meng A."/>
            <person name="Brown T."/>
            <person name="Cohen L."/>
        </authorList>
    </citation>
    <scope>NUCLEOTIDE SEQUENCE</scope>
    <source>
        <strain evidence="2">CCMP147</strain>
    </source>
</reference>
<sequence>MVLKKRRITCEAFSRKRERQAIGEPNVNNLDDAGIEAVKKKKDFLTPWSQGSLFIMVPGDVARAIIQFAERCRSILMYCVIMVIIVAQQLSTTLRRSMEV</sequence>
<feature type="transmembrane region" description="Helical" evidence="1">
    <location>
        <begin position="75"/>
        <end position="94"/>
    </location>
</feature>
<protein>
    <submittedName>
        <fullName evidence="2">Uncharacterized protein</fullName>
    </submittedName>
</protein>
<accession>A0A7R9W693</accession>
<keyword evidence="1" id="KW-0472">Membrane</keyword>
<name>A0A7R9W693_9STRA</name>
<evidence type="ECO:0000256" key="1">
    <source>
        <dbReference type="SAM" id="Phobius"/>
    </source>
</evidence>
<keyword evidence="1" id="KW-0812">Transmembrane</keyword>
<dbReference type="AlphaFoldDB" id="A0A7R9W693"/>